<dbReference type="PATRIC" id="fig|1618392.3.peg.938"/>
<sequence length="953" mass="107821">MEPLAFGDLGHSVFSDDKLDEIVNKMKEEPVILPPVEAVTAKEYETPETLELAGKIAGMAEPGILAADPEKPKLNPDEFERIKPEIAKRLEIISNEVTDVAIRRTVRDELRENFGLDIGDEFLEEDERGRILREEMLRGASLYLSSGGEELGTWGANENGVKIFLQDMGYQFKPGEEPEVVPGGVVEPIPEAPVVEAAVEKWQTKLNQTLEIINDYPIEEQRQALINLKKDMVKGLAPAELLNSVVALLESPELVAQPVIDIPEAQRQLEMVYNNPDARARQQAARRWRDRFGSRIGTEDMDRQIEEILNIEPEKISEVEMGDEEQSKKIKTDVRMAMIVELSEKVSSNMNIPSSFDQFLRSEASRYGMGKNHFPKEYEAELKKEFYARAELASVLSFWDDLAGTQSSEVDTFKDMTSSKIDQCKKLSRSTYEWLSEIKNITYRKIEGLENVEGGIELREQMNIVSAELYIRMMRRDLDVWTTRGEDRGKIINDLALGLGVSIDSVRLSWQLAEAECWAARMNVGFVSHPAGRVMIPSEYRDFWTRNGSPLGGSRLWQEYLSTHGNVYPKSLEAPYSALGYGEKGVYDSEVRRLGRTGFEAWIVRVVDTEKENRYIDNRYNSGLRDGVIPLFSDRGGAPAELQDLMRINNEIFRVVTKDGVVLSMMPETSEVVDGVSKLKKQPDEALFVGGERALLAGKYFTCMEALVSQPGLLDVDLPQSVVMADLSKGAAVIMAMDALGKVDATKASSKELATLRNALVSSNFRFQSNDLVDRPEGQNSNRIIRIKNRRQEWIIGSGTKERMSKSKARVGEMMEQWTRSYVWLLSWQNPAHQSEGSVVGMANWVILARDVVLALDTNKQWGEYVGYGYGNTDANELAVEADGRPRKNPTVESKLAAQEYTGWFDTLFYKVIDQLKAKKIKFTTTVARIKKEADTDGERMQYSYNFWKNRWW</sequence>
<evidence type="ECO:0000313" key="1">
    <source>
        <dbReference type="EMBL" id="KKT48376.1"/>
    </source>
</evidence>
<accession>A0A0G1HME6</accession>
<dbReference type="AlphaFoldDB" id="A0A0G1HME6"/>
<comment type="caution">
    <text evidence="1">The sequence shown here is derived from an EMBL/GenBank/DDBJ whole genome shotgun (WGS) entry which is preliminary data.</text>
</comment>
<gene>
    <name evidence="1" type="ORF">UW41_C0031G0003</name>
</gene>
<evidence type="ECO:0000313" key="2">
    <source>
        <dbReference type="Proteomes" id="UP000034172"/>
    </source>
</evidence>
<reference evidence="1 2" key="1">
    <citation type="journal article" date="2015" name="Nature">
        <title>rRNA introns, odd ribosomes, and small enigmatic genomes across a large radiation of phyla.</title>
        <authorList>
            <person name="Brown C.T."/>
            <person name="Hug L.A."/>
            <person name="Thomas B.C."/>
            <person name="Sharon I."/>
            <person name="Castelle C.J."/>
            <person name="Singh A."/>
            <person name="Wilkins M.J."/>
            <person name="Williams K.H."/>
            <person name="Banfield J.F."/>
        </authorList>
    </citation>
    <scope>NUCLEOTIDE SEQUENCE [LARGE SCALE GENOMIC DNA]</scope>
</reference>
<protein>
    <submittedName>
        <fullName evidence="1">Uncharacterized protein</fullName>
    </submittedName>
</protein>
<dbReference type="EMBL" id="LCIE01000031">
    <property type="protein sequence ID" value="KKT48376.1"/>
    <property type="molecule type" value="Genomic_DNA"/>
</dbReference>
<dbReference type="Proteomes" id="UP000034172">
    <property type="component" value="Unassembled WGS sequence"/>
</dbReference>
<dbReference type="STRING" id="1618392.UW41_C0031G0003"/>
<name>A0A0G1HME6_9BACT</name>
<organism evidence="1 2">
    <name type="scientific">Candidatus Collierbacteria bacterium GW2011_GWC2_44_18</name>
    <dbReference type="NCBI Taxonomy" id="1618392"/>
    <lineage>
        <taxon>Bacteria</taxon>
        <taxon>Candidatus Collieribacteriota</taxon>
    </lineage>
</organism>
<proteinExistence type="predicted"/>